<feature type="coiled-coil region" evidence="3">
    <location>
        <begin position="810"/>
        <end position="872"/>
    </location>
</feature>
<evidence type="ECO:0000256" key="3">
    <source>
        <dbReference type="SAM" id="Coils"/>
    </source>
</evidence>
<feature type="region of interest" description="Disordered" evidence="4">
    <location>
        <begin position="405"/>
        <end position="431"/>
    </location>
</feature>
<evidence type="ECO:0000256" key="4">
    <source>
        <dbReference type="SAM" id="MobiDB-lite"/>
    </source>
</evidence>
<reference evidence="6 8" key="1">
    <citation type="submission" date="2021-02" db="EMBL/GenBank/DDBJ databases">
        <title>Plant Genome Project.</title>
        <authorList>
            <person name="Zhang R.-G."/>
        </authorList>
    </citation>
    <scope>NUCLEOTIDE SEQUENCE [LARGE SCALE GENOMIC DNA]</scope>
    <source>
        <tissue evidence="6">Leaves</tissue>
    </source>
</reference>
<feature type="domain" description="Agenet" evidence="5">
    <location>
        <begin position="88"/>
        <end position="144"/>
    </location>
</feature>
<feature type="region of interest" description="Disordered" evidence="4">
    <location>
        <begin position="349"/>
        <end position="384"/>
    </location>
</feature>
<evidence type="ECO:0000313" key="6">
    <source>
        <dbReference type="EMBL" id="KAH7578215.1"/>
    </source>
</evidence>
<evidence type="ECO:0000313" key="8">
    <source>
        <dbReference type="Proteomes" id="UP000827721"/>
    </source>
</evidence>
<feature type="compositionally biased region" description="Basic residues" evidence="4">
    <location>
        <begin position="555"/>
        <end position="564"/>
    </location>
</feature>
<dbReference type="InterPro" id="IPR007930">
    <property type="entry name" value="DUF724"/>
</dbReference>
<proteinExistence type="predicted"/>
<feature type="region of interest" description="Disordered" evidence="4">
    <location>
        <begin position="535"/>
        <end position="583"/>
    </location>
</feature>
<dbReference type="SMART" id="SM00743">
    <property type="entry name" value="Agenet"/>
    <property type="match status" value="4"/>
</dbReference>
<dbReference type="EMBL" id="JAFEMO010000001">
    <property type="protein sequence ID" value="KAH7578215.1"/>
    <property type="molecule type" value="Genomic_DNA"/>
</dbReference>
<dbReference type="InterPro" id="IPR014002">
    <property type="entry name" value="Agenet_dom_plant"/>
</dbReference>
<keyword evidence="1" id="KW-0813">Transport</keyword>
<evidence type="ECO:0000259" key="5">
    <source>
        <dbReference type="SMART" id="SM00743"/>
    </source>
</evidence>
<accession>A0ABQ8INY0</accession>
<organism evidence="6 8">
    <name type="scientific">Xanthoceras sorbifolium</name>
    <dbReference type="NCBI Taxonomy" id="99658"/>
    <lineage>
        <taxon>Eukaryota</taxon>
        <taxon>Viridiplantae</taxon>
        <taxon>Streptophyta</taxon>
        <taxon>Embryophyta</taxon>
        <taxon>Tracheophyta</taxon>
        <taxon>Spermatophyta</taxon>
        <taxon>Magnoliopsida</taxon>
        <taxon>eudicotyledons</taxon>
        <taxon>Gunneridae</taxon>
        <taxon>Pentapetalae</taxon>
        <taxon>rosids</taxon>
        <taxon>malvids</taxon>
        <taxon>Sapindales</taxon>
        <taxon>Sapindaceae</taxon>
        <taxon>Xanthoceroideae</taxon>
        <taxon>Xanthoceras</taxon>
    </lineage>
</organism>
<dbReference type="PANTHER" id="PTHR31917">
    <property type="entry name" value="AGENET DOMAIN-CONTAINING PROTEIN-RELATED"/>
    <property type="match status" value="1"/>
</dbReference>
<feature type="compositionally biased region" description="Basic and acidic residues" evidence="4">
    <location>
        <begin position="535"/>
        <end position="546"/>
    </location>
</feature>
<dbReference type="InterPro" id="IPR008395">
    <property type="entry name" value="Agenet-like_dom"/>
</dbReference>
<comment type="caution">
    <text evidence="6">The sequence shown here is derived from an EMBL/GenBank/DDBJ whole genome shotgun (WGS) entry which is preliminary data.</text>
</comment>
<feature type="compositionally biased region" description="Basic and acidic residues" evidence="4">
    <location>
        <begin position="572"/>
        <end position="582"/>
    </location>
</feature>
<gene>
    <name evidence="6" type="ORF">JRO89_XS01G0354600</name>
    <name evidence="7" type="ORF">JRO89_XS01G0355200</name>
</gene>
<sequence length="898" mass="100868">MVTLDSDHQILFHKGIEVEVTSDEEGFKGAWYRATVLESVPKSGSKKRKKAHVEYKSLVTEDGSGPLTEYIDPTYIRPLPPREDNANEVFEVHDVVDAFYRDGWWTGTVRKILDDGKFRVYFDNPPDLLEFEGKDLREHWDWVDGNWVRPGKQQSTGSIFSSGTEVEVNVDNTENFRDIWFPGIIIKENMDGTFFVKYQNSRNGDEAGTVRVTLDSQHIRPTPHYLDKTYELLETVDTTDGIGWRAGVITKVLNGGRYNVFFKHGNENKELSHSDIRPHVEWSNGNWINKSKEVLLASDNQEQLGLARDATANAEVAPKLDSSVSAKDITEDTKPCSTNIRKNLMEMSTPCHEDSPSHLLPPNKRKMKPAKSFNSGMHSCPNKKLRENSLPVTAVQLKKIPNKTTEETHSALATPKTERKGMRCSRQPVESPVLGKRIRTSQQKFGVDFQTVDLLKRKGRPTKLQIKRPPSITGKGTDARVAAAEVPNESSGKEKVAETSFIVGLKAQEVGGSQAGSRGLIPKEESLKLIRDQYKNSNDLERDNSTKPKGGGSSQRRKRGRPRKLVIISPKAPEDGKEHKEAASAADEIVLKDRITNEAEIHRLKGFESTVFRDASGEKIAELPNTACLTKEIDMVVAVASNNVADEDRPLSTWIGGTHLSSGEELRFSSTNTVNGFNEERKSQNDSVVESSIIGTKGGIAPVKNQMLPFVKKSPIWKTIESMEVFQIVPQKPHFIPLSETKEEYREGSAIGIMVTFAGLFEKISMLKYDDSRSTFSSTLDSLLDLEKHGFDVSLLRRRVKDLLIIRDRQGKLLDELKDAEREIIQHSDEKTKLDEEMEAIKKQMIELQEQLESTKLKKDKKNVEIAKLRSRAGAINGHLQSTRLDFEKVTAAAWKLS</sequence>
<dbReference type="Proteomes" id="UP000827721">
    <property type="component" value="Unassembled WGS sequence"/>
</dbReference>
<dbReference type="CDD" id="cd20405">
    <property type="entry name" value="Tudor_Agenet_AtDUF_rpt1_3"/>
    <property type="match status" value="1"/>
</dbReference>
<dbReference type="CDD" id="cd20406">
    <property type="entry name" value="Tudor_Agenet_AtDUF_rpt2_4"/>
    <property type="match status" value="2"/>
</dbReference>
<dbReference type="PANTHER" id="PTHR31917:SF153">
    <property type="entry name" value="DUF724 DOMAIN-CONTAINING PROTEIN 3-RELATED"/>
    <property type="match status" value="1"/>
</dbReference>
<evidence type="ECO:0000256" key="1">
    <source>
        <dbReference type="ARBA" id="ARBA00022448"/>
    </source>
</evidence>
<feature type="domain" description="Agenet" evidence="5">
    <location>
        <begin position="10"/>
        <end position="84"/>
    </location>
</feature>
<feature type="domain" description="Agenet" evidence="5">
    <location>
        <begin position="228"/>
        <end position="284"/>
    </location>
</feature>
<dbReference type="EMBL" id="JAFEMO010000001">
    <property type="protein sequence ID" value="KAH7578221.1"/>
    <property type="molecule type" value="Genomic_DNA"/>
</dbReference>
<dbReference type="Pfam" id="PF05641">
    <property type="entry name" value="Agenet"/>
    <property type="match status" value="3"/>
</dbReference>
<keyword evidence="2" id="KW-0341">Growth regulation</keyword>
<protein>
    <recommendedName>
        <fullName evidence="5">Agenet domain-containing protein</fullName>
    </recommendedName>
</protein>
<name>A0ABQ8INY0_9ROSI</name>
<feature type="domain" description="Agenet" evidence="5">
    <location>
        <begin position="158"/>
        <end position="227"/>
    </location>
</feature>
<keyword evidence="3" id="KW-0175">Coiled coil</keyword>
<evidence type="ECO:0000256" key="2">
    <source>
        <dbReference type="ARBA" id="ARBA00022604"/>
    </source>
</evidence>
<feature type="region of interest" description="Disordered" evidence="4">
    <location>
        <begin position="465"/>
        <end position="496"/>
    </location>
</feature>
<keyword evidence="8" id="KW-1185">Reference proteome</keyword>
<evidence type="ECO:0000313" key="7">
    <source>
        <dbReference type="EMBL" id="KAH7578221.1"/>
    </source>
</evidence>
<dbReference type="Pfam" id="PF05266">
    <property type="entry name" value="DUF724"/>
    <property type="match status" value="1"/>
</dbReference>